<dbReference type="InterPro" id="IPR050109">
    <property type="entry name" value="HTH-type_TetR-like_transc_reg"/>
</dbReference>
<evidence type="ECO:0000259" key="5">
    <source>
        <dbReference type="PROSITE" id="PS50977"/>
    </source>
</evidence>
<dbReference type="Pfam" id="PF00440">
    <property type="entry name" value="TetR_N"/>
    <property type="match status" value="1"/>
</dbReference>
<dbReference type="Proteomes" id="UP001163882">
    <property type="component" value="Chromosome"/>
</dbReference>
<dbReference type="InterPro" id="IPR001647">
    <property type="entry name" value="HTH_TetR"/>
</dbReference>
<dbReference type="InterPro" id="IPR036271">
    <property type="entry name" value="Tet_transcr_reg_TetR-rel_C_sf"/>
</dbReference>
<evidence type="ECO:0000256" key="3">
    <source>
        <dbReference type="ARBA" id="ARBA00023163"/>
    </source>
</evidence>
<dbReference type="SUPFAM" id="SSF48498">
    <property type="entry name" value="Tetracyclin repressor-like, C-terminal domain"/>
    <property type="match status" value="1"/>
</dbReference>
<dbReference type="InterPro" id="IPR009057">
    <property type="entry name" value="Homeodomain-like_sf"/>
</dbReference>
<keyword evidence="3" id="KW-0804">Transcription</keyword>
<gene>
    <name evidence="6" type="ORF">OF122_03315</name>
</gene>
<dbReference type="EMBL" id="CP107716">
    <property type="protein sequence ID" value="UYQ72822.1"/>
    <property type="molecule type" value="Genomic_DNA"/>
</dbReference>
<dbReference type="InterPro" id="IPR011075">
    <property type="entry name" value="TetR_C"/>
</dbReference>
<dbReference type="Gene3D" id="1.10.357.10">
    <property type="entry name" value="Tetracycline Repressor, domain 2"/>
    <property type="match status" value="1"/>
</dbReference>
<accession>A0ABY6ITS8</accession>
<evidence type="ECO:0000313" key="6">
    <source>
        <dbReference type="EMBL" id="UYQ72822.1"/>
    </source>
</evidence>
<dbReference type="PROSITE" id="PS50977">
    <property type="entry name" value="HTH_TETR_2"/>
    <property type="match status" value="1"/>
</dbReference>
<keyword evidence="7" id="KW-1185">Reference proteome</keyword>
<dbReference type="RefSeq" id="WP_264226427.1">
    <property type="nucleotide sequence ID" value="NZ_CP107716.1"/>
</dbReference>
<proteinExistence type="predicted"/>
<evidence type="ECO:0000256" key="4">
    <source>
        <dbReference type="PROSITE-ProRule" id="PRU00335"/>
    </source>
</evidence>
<dbReference type="Pfam" id="PF16859">
    <property type="entry name" value="TetR_C_11"/>
    <property type="match status" value="1"/>
</dbReference>
<protein>
    <submittedName>
        <fullName evidence="6">TetR/AcrR family transcriptional regulator</fullName>
    </submittedName>
</protein>
<evidence type="ECO:0000256" key="2">
    <source>
        <dbReference type="ARBA" id="ARBA00023125"/>
    </source>
</evidence>
<dbReference type="PANTHER" id="PTHR30055:SF148">
    <property type="entry name" value="TETR-FAMILY TRANSCRIPTIONAL REGULATOR"/>
    <property type="match status" value="1"/>
</dbReference>
<dbReference type="PANTHER" id="PTHR30055">
    <property type="entry name" value="HTH-TYPE TRANSCRIPTIONAL REGULATOR RUTR"/>
    <property type="match status" value="1"/>
</dbReference>
<evidence type="ECO:0000256" key="1">
    <source>
        <dbReference type="ARBA" id="ARBA00023015"/>
    </source>
</evidence>
<feature type="DNA-binding region" description="H-T-H motif" evidence="4">
    <location>
        <begin position="44"/>
        <end position="63"/>
    </location>
</feature>
<keyword evidence="1" id="KW-0805">Transcription regulation</keyword>
<dbReference type="SUPFAM" id="SSF46689">
    <property type="entry name" value="Homeodomain-like"/>
    <property type="match status" value="1"/>
</dbReference>
<reference evidence="6" key="1">
    <citation type="submission" date="2022-10" db="EMBL/GenBank/DDBJ databases">
        <title>YIM 151497 complete genome.</title>
        <authorList>
            <person name="Chen X."/>
        </authorList>
    </citation>
    <scope>NUCLEOTIDE SEQUENCE</scope>
    <source>
        <strain evidence="6">YIM 151497</strain>
    </source>
</reference>
<keyword evidence="2 4" id="KW-0238">DNA-binding</keyword>
<organism evidence="6 7">
    <name type="scientific">Pelagibacterium flavum</name>
    <dbReference type="NCBI Taxonomy" id="2984530"/>
    <lineage>
        <taxon>Bacteria</taxon>
        <taxon>Pseudomonadati</taxon>
        <taxon>Pseudomonadota</taxon>
        <taxon>Alphaproteobacteria</taxon>
        <taxon>Hyphomicrobiales</taxon>
        <taxon>Devosiaceae</taxon>
        <taxon>Pelagibacterium</taxon>
    </lineage>
</organism>
<dbReference type="Gene3D" id="1.10.10.60">
    <property type="entry name" value="Homeodomain-like"/>
    <property type="match status" value="1"/>
</dbReference>
<name>A0ABY6ITS8_9HYPH</name>
<dbReference type="PRINTS" id="PR00455">
    <property type="entry name" value="HTHTETR"/>
</dbReference>
<sequence>MTKEHGSVAVRRGSIGAKRNPASQQAILDAAEAILREEGLSGFSIEAVARRARAGKPTIYRWWPSKAALLLDVYHGFKNLRQFPDTGNFEDDLRGFLNNQLIGFWHGGLCGTVFRSIIAEAQSDPAAAEALFAYERGRRKFAEQLVDRAKARGEIDPDSNSAIIVELIAGFAWHRLLTGRLDGSQDDIEAVVAIIGAATKKNPGA</sequence>
<evidence type="ECO:0000313" key="7">
    <source>
        <dbReference type="Proteomes" id="UP001163882"/>
    </source>
</evidence>
<feature type="domain" description="HTH tetR-type" evidence="5">
    <location>
        <begin position="21"/>
        <end position="81"/>
    </location>
</feature>